<proteinExistence type="predicted"/>
<accession>A0A2W5C1C8</accession>
<evidence type="ECO:0000313" key="2">
    <source>
        <dbReference type="Proteomes" id="UP000249557"/>
    </source>
</evidence>
<evidence type="ECO:0000313" key="1">
    <source>
        <dbReference type="EMBL" id="PZO89115.1"/>
    </source>
</evidence>
<dbReference type="Proteomes" id="UP000249557">
    <property type="component" value="Unassembled WGS sequence"/>
</dbReference>
<dbReference type="AlphaFoldDB" id="A0A2W5C1C8"/>
<protein>
    <submittedName>
        <fullName evidence="1">Uncharacterized protein</fullName>
    </submittedName>
</protein>
<organism evidence="1 2">
    <name type="scientific">Micavibrio aeruginosavorus</name>
    <dbReference type="NCBI Taxonomy" id="349221"/>
    <lineage>
        <taxon>Bacteria</taxon>
        <taxon>Pseudomonadati</taxon>
        <taxon>Bdellovibrionota</taxon>
        <taxon>Bdellovibrionia</taxon>
        <taxon>Bdellovibrionales</taxon>
        <taxon>Pseudobdellovibrionaceae</taxon>
        <taxon>Micavibrio</taxon>
    </lineage>
</organism>
<gene>
    <name evidence="1" type="ORF">DI626_00175</name>
</gene>
<reference evidence="1 2" key="1">
    <citation type="submission" date="2017-08" db="EMBL/GenBank/DDBJ databases">
        <title>Infants hospitalized years apart are colonized by the same room-sourced microbial strains.</title>
        <authorList>
            <person name="Brooks B."/>
            <person name="Olm M.R."/>
            <person name="Firek B.A."/>
            <person name="Baker R."/>
            <person name="Thomas B.C."/>
            <person name="Morowitz M.J."/>
            <person name="Banfield J.F."/>
        </authorList>
    </citation>
    <scope>NUCLEOTIDE SEQUENCE [LARGE SCALE GENOMIC DNA]</scope>
    <source>
        <strain evidence="1">S2_018_000_R2_104</strain>
    </source>
</reference>
<sequence length="175" mass="19071">MAALVLPSLAACSGLGEEEIAYTAPDMFATPVDPSDGDLQAAVQKYLAERKGPTNSQYEYVRRDLNGDGLREGLVLFNLPHSYWCGWSGCTMAVFQAQDDNFTLLSETSRIRGPIHVGGSQTNGWEDIGVRLSGTDHSDRSVLLKFNGDAYPENPQMMDDSPYDLASLGGARFFP</sequence>
<dbReference type="EMBL" id="QFNK01000001">
    <property type="protein sequence ID" value="PZO89115.1"/>
    <property type="molecule type" value="Genomic_DNA"/>
</dbReference>
<comment type="caution">
    <text evidence="1">The sequence shown here is derived from an EMBL/GenBank/DDBJ whole genome shotgun (WGS) entry which is preliminary data.</text>
</comment>
<name>A0A2W5C1C8_9BACT</name>